<dbReference type="SUPFAM" id="SSF81891">
    <property type="entry name" value="Poly A polymerase C-terminal region-like"/>
    <property type="match status" value="1"/>
</dbReference>
<dbReference type="InterPro" id="IPR043519">
    <property type="entry name" value="NT_sf"/>
</dbReference>
<dbReference type="InterPro" id="IPR002646">
    <property type="entry name" value="PolA_pol_head_dom"/>
</dbReference>
<evidence type="ECO:0000256" key="3">
    <source>
        <dbReference type="ARBA" id="ARBA00022741"/>
    </source>
</evidence>
<evidence type="ECO:0000256" key="5">
    <source>
        <dbReference type="SAM" id="MobiDB-lite"/>
    </source>
</evidence>
<evidence type="ECO:0000259" key="7">
    <source>
        <dbReference type="Pfam" id="PF12627"/>
    </source>
</evidence>
<sequence>MFGELLKYFIFQLLQVSSFDTVAKHAEKEEAPLVPKMPKGCPEKDFILWNNSMHRDFTINSLFFNPFVNRIYDYANAMQDLRSLKLRTLVPAHLSFEEDCARILRGLRLAARLNLSFTKEIEDAMHELSSAIMSLSNPRIMMELNYMMSYGAAEPSLSLLQRYNILEIVLPFHGTYLTQQASKQLGKSSVMLMKLFSSLDQLVTCGQPSHDSVWVALLVFHMALITHPQHVFVILTFASVLYHANWKEAVKFAEKHSEDAAVYGPEFSDSQGSISDDELAKKVAQLAVQVQKSINILTDRDSLLEAMSKFPGAPCSGLVFVSNKMGRAVELMFDILVKDVTSLKTRKDVYRIDYVSLGKGNMCETRFLLGKVILDTIIPRVTQGVKVIKEGKHILLGVDGQQKEDASHENFLENLKLMKPKFVSDDDLLNENYQLQQDIFEKKRLNHEGCSDLVEAVTKKQKVVAAEHYEELAVKKQDLIDDTDCLSQELDRVRDTVTMKKFKGEDAQLPKDEIRMLLEEVKYQQHCRDATGKEKKNAVINPLNLLMNNVATKDHKFTDKYDSLQQEHSIDEVNKKLDGENHNSRGKKFASAGKGKRTVSKQTLSTLFR</sequence>
<dbReference type="InterPro" id="IPR052191">
    <property type="entry name" value="tRNA_ntf/polyA_polymerase_I"/>
</dbReference>
<dbReference type="GO" id="GO:0003723">
    <property type="term" value="F:RNA binding"/>
    <property type="evidence" value="ECO:0007669"/>
    <property type="project" value="UniProtKB-KW"/>
</dbReference>
<dbReference type="GO" id="GO:0016779">
    <property type="term" value="F:nucleotidyltransferase activity"/>
    <property type="evidence" value="ECO:0007669"/>
    <property type="project" value="InterPro"/>
</dbReference>
<organism evidence="8 9">
    <name type="scientific">Solanum verrucosum</name>
    <dbReference type="NCBI Taxonomy" id="315347"/>
    <lineage>
        <taxon>Eukaryota</taxon>
        <taxon>Viridiplantae</taxon>
        <taxon>Streptophyta</taxon>
        <taxon>Embryophyta</taxon>
        <taxon>Tracheophyta</taxon>
        <taxon>Spermatophyta</taxon>
        <taxon>Magnoliopsida</taxon>
        <taxon>eudicotyledons</taxon>
        <taxon>Gunneridae</taxon>
        <taxon>Pentapetalae</taxon>
        <taxon>asterids</taxon>
        <taxon>lamiids</taxon>
        <taxon>Solanales</taxon>
        <taxon>Solanaceae</taxon>
        <taxon>Solanoideae</taxon>
        <taxon>Solaneae</taxon>
        <taxon>Solanum</taxon>
    </lineage>
</organism>
<reference evidence="8" key="1">
    <citation type="submission" date="2023-08" db="EMBL/GenBank/DDBJ databases">
        <title>A de novo genome assembly of Solanum verrucosum Schlechtendal, a Mexican diploid species geographically isolated from the other diploid A-genome species in potato relatives.</title>
        <authorList>
            <person name="Hosaka K."/>
        </authorList>
    </citation>
    <scope>NUCLEOTIDE SEQUENCE</scope>
    <source>
        <tissue evidence="8">Young leaves</tissue>
    </source>
</reference>
<name>A0AAF0Q6R9_SOLVR</name>
<dbReference type="Gene3D" id="3.30.460.10">
    <property type="entry name" value="Beta Polymerase, domain 2"/>
    <property type="match status" value="1"/>
</dbReference>
<feature type="compositionally biased region" description="Polar residues" evidence="5">
    <location>
        <begin position="600"/>
        <end position="609"/>
    </location>
</feature>
<dbReference type="EMBL" id="CP133614">
    <property type="protein sequence ID" value="WMV18029.1"/>
    <property type="molecule type" value="Genomic_DNA"/>
</dbReference>
<evidence type="ECO:0000256" key="4">
    <source>
        <dbReference type="RuleBase" id="RU003953"/>
    </source>
</evidence>
<comment type="similarity">
    <text evidence="1 4">Belongs to the tRNA nucleotidyltransferase/poly(A) polymerase family.</text>
</comment>
<dbReference type="Pfam" id="PF01743">
    <property type="entry name" value="PolyA_pol"/>
    <property type="match status" value="1"/>
</dbReference>
<feature type="compositionally biased region" description="Basic residues" evidence="5">
    <location>
        <begin position="584"/>
        <end position="599"/>
    </location>
</feature>
<evidence type="ECO:0000256" key="2">
    <source>
        <dbReference type="ARBA" id="ARBA00022679"/>
    </source>
</evidence>
<keyword evidence="4" id="KW-0694">RNA-binding</keyword>
<dbReference type="Proteomes" id="UP001234989">
    <property type="component" value="Chromosome 3"/>
</dbReference>
<evidence type="ECO:0000313" key="8">
    <source>
        <dbReference type="EMBL" id="WMV18029.1"/>
    </source>
</evidence>
<dbReference type="Pfam" id="PF12627">
    <property type="entry name" value="PolyA_pol_RNAbd"/>
    <property type="match status" value="1"/>
</dbReference>
<feature type="domain" description="tRNA nucleotidyltransferase/poly(A) polymerase RNA and SrmB- binding" evidence="7">
    <location>
        <begin position="115"/>
        <end position="173"/>
    </location>
</feature>
<dbReference type="PANTHER" id="PTHR43051">
    <property type="entry name" value="POLYNUCLEOTIDE ADENYLYLTRANSFERASE FAMILY PROTEIN"/>
    <property type="match status" value="1"/>
</dbReference>
<feature type="region of interest" description="Disordered" evidence="5">
    <location>
        <begin position="574"/>
        <end position="609"/>
    </location>
</feature>
<feature type="compositionally biased region" description="Basic and acidic residues" evidence="5">
    <location>
        <begin position="574"/>
        <end position="583"/>
    </location>
</feature>
<dbReference type="InterPro" id="IPR032828">
    <property type="entry name" value="PolyA_RNA-bd"/>
</dbReference>
<dbReference type="Gene3D" id="1.10.3090.10">
    <property type="entry name" value="cca-adding enzyme, domain 2"/>
    <property type="match status" value="1"/>
</dbReference>
<keyword evidence="2 4" id="KW-0808">Transferase</keyword>
<evidence type="ECO:0000259" key="6">
    <source>
        <dbReference type="Pfam" id="PF01743"/>
    </source>
</evidence>
<dbReference type="PANTHER" id="PTHR43051:SF1">
    <property type="entry name" value="POLYNUCLEOTIDE ADENYLYLTRANSFERASE FAMILY PROTEIN"/>
    <property type="match status" value="1"/>
</dbReference>
<keyword evidence="9" id="KW-1185">Reference proteome</keyword>
<dbReference type="GO" id="GO:0000166">
    <property type="term" value="F:nucleotide binding"/>
    <property type="evidence" value="ECO:0007669"/>
    <property type="project" value="UniProtKB-KW"/>
</dbReference>
<gene>
    <name evidence="8" type="ORF">MTR67_011414</name>
</gene>
<protein>
    <submittedName>
        <fullName evidence="8">Uncharacterized protein</fullName>
    </submittedName>
</protein>
<evidence type="ECO:0000256" key="1">
    <source>
        <dbReference type="ARBA" id="ARBA00007265"/>
    </source>
</evidence>
<dbReference type="GO" id="GO:0001680">
    <property type="term" value="P:tRNA 3'-terminal CCA addition"/>
    <property type="evidence" value="ECO:0007669"/>
    <property type="project" value="UniProtKB-ARBA"/>
</dbReference>
<proteinExistence type="inferred from homology"/>
<evidence type="ECO:0000313" key="9">
    <source>
        <dbReference type="Proteomes" id="UP001234989"/>
    </source>
</evidence>
<keyword evidence="3" id="KW-0547">Nucleotide-binding</keyword>
<dbReference type="AlphaFoldDB" id="A0AAF0Q6R9"/>
<dbReference type="SUPFAM" id="SSF81301">
    <property type="entry name" value="Nucleotidyltransferase"/>
    <property type="match status" value="1"/>
</dbReference>
<accession>A0AAF0Q6R9</accession>
<feature type="domain" description="Poly A polymerase head" evidence="6">
    <location>
        <begin position="52"/>
        <end position="87"/>
    </location>
</feature>